<dbReference type="PROSITE" id="PS50902">
    <property type="entry name" value="FLAVODOXIN_LIKE"/>
    <property type="match status" value="1"/>
</dbReference>
<dbReference type="InterPro" id="IPR008254">
    <property type="entry name" value="Flavodoxin/NO_synth"/>
</dbReference>
<accession>X0SJ81</accession>
<comment type="caution">
    <text evidence="2">The sequence shown here is derived from an EMBL/GenBank/DDBJ whole genome shotgun (WGS) entry which is preliminary data.</text>
</comment>
<dbReference type="SUPFAM" id="SSF52218">
    <property type="entry name" value="Flavoproteins"/>
    <property type="match status" value="1"/>
</dbReference>
<reference evidence="2" key="1">
    <citation type="journal article" date="2014" name="Front. Microbiol.">
        <title>High frequency of phylogenetically diverse reductive dehalogenase-homologous genes in deep subseafloor sedimentary metagenomes.</title>
        <authorList>
            <person name="Kawai M."/>
            <person name="Futagami T."/>
            <person name="Toyoda A."/>
            <person name="Takaki Y."/>
            <person name="Nishi S."/>
            <person name="Hori S."/>
            <person name="Arai W."/>
            <person name="Tsubouchi T."/>
            <person name="Morono Y."/>
            <person name="Uchiyama I."/>
            <person name="Ito T."/>
            <person name="Fujiyama A."/>
            <person name="Inagaki F."/>
            <person name="Takami H."/>
        </authorList>
    </citation>
    <scope>NUCLEOTIDE SEQUENCE</scope>
    <source>
        <strain evidence="2">Expedition CK06-06</strain>
    </source>
</reference>
<organism evidence="2">
    <name type="scientific">marine sediment metagenome</name>
    <dbReference type="NCBI Taxonomy" id="412755"/>
    <lineage>
        <taxon>unclassified sequences</taxon>
        <taxon>metagenomes</taxon>
        <taxon>ecological metagenomes</taxon>
    </lineage>
</organism>
<dbReference type="InterPro" id="IPR029039">
    <property type="entry name" value="Flavoprotein-like_sf"/>
</dbReference>
<protein>
    <recommendedName>
        <fullName evidence="1">Flavodoxin-like domain-containing protein</fullName>
    </recommendedName>
</protein>
<dbReference type="Gene3D" id="3.40.50.360">
    <property type="match status" value="1"/>
</dbReference>
<feature type="domain" description="Flavodoxin-like" evidence="1">
    <location>
        <begin position="3"/>
        <end position="161"/>
    </location>
</feature>
<dbReference type="EMBL" id="BARS01005553">
    <property type="protein sequence ID" value="GAF75176.1"/>
    <property type="molecule type" value="Genomic_DNA"/>
</dbReference>
<dbReference type="Pfam" id="PF12641">
    <property type="entry name" value="Flavodoxin_3"/>
    <property type="match status" value="1"/>
</dbReference>
<dbReference type="AlphaFoldDB" id="X0SJ81"/>
<dbReference type="GO" id="GO:0010181">
    <property type="term" value="F:FMN binding"/>
    <property type="evidence" value="ECO:0007669"/>
    <property type="project" value="InterPro"/>
</dbReference>
<gene>
    <name evidence="2" type="ORF">S01H1_10896</name>
</gene>
<proteinExistence type="predicted"/>
<evidence type="ECO:0000313" key="2">
    <source>
        <dbReference type="EMBL" id="GAF75176.1"/>
    </source>
</evidence>
<evidence type="ECO:0000259" key="1">
    <source>
        <dbReference type="PROSITE" id="PS50902"/>
    </source>
</evidence>
<sequence>MKVIIGYLSQTGNTEKVAEAIFGEIQAEKYIKQLGEIEGLEGYDLAFIGFPIHGFGPAKDAKEFLEKHSTGKNVALFITHAAPEDSEELQQWLDNCKAPAAGASLLGVFDCQGELAKEVADFMLKSGDSQLIAYAKDRPSTVGQPDAARLRRARVFAREVMQKYSASR</sequence>
<name>X0SJ81_9ZZZZ</name>